<dbReference type="EMBL" id="JAUHPV010000005">
    <property type="protein sequence ID" value="MDN4473077.1"/>
    <property type="molecule type" value="Genomic_DNA"/>
</dbReference>
<name>A0ABT8G239_9MICO</name>
<dbReference type="Proteomes" id="UP001172738">
    <property type="component" value="Unassembled WGS sequence"/>
</dbReference>
<accession>A0ABT8G239</accession>
<organism evidence="1 2">
    <name type="scientific">Demequina zhanjiangensis</name>
    <dbReference type="NCBI Taxonomy" id="3051659"/>
    <lineage>
        <taxon>Bacteria</taxon>
        <taxon>Bacillati</taxon>
        <taxon>Actinomycetota</taxon>
        <taxon>Actinomycetes</taxon>
        <taxon>Micrococcales</taxon>
        <taxon>Demequinaceae</taxon>
        <taxon>Demequina</taxon>
    </lineage>
</organism>
<evidence type="ECO:0000313" key="2">
    <source>
        <dbReference type="Proteomes" id="UP001172738"/>
    </source>
</evidence>
<dbReference type="RefSeq" id="WP_301128262.1">
    <property type="nucleotide sequence ID" value="NZ_JAUHPV010000005.1"/>
</dbReference>
<sequence length="57" mass="6182">MDEEPGTVRDDVVLLVEELDAIESCREFLGPVVAGLPMSLAAAMQRVLREASVPEAR</sequence>
<protein>
    <submittedName>
        <fullName evidence="1">Uncharacterized protein</fullName>
    </submittedName>
</protein>
<keyword evidence="2" id="KW-1185">Reference proteome</keyword>
<comment type="caution">
    <text evidence="1">The sequence shown here is derived from an EMBL/GenBank/DDBJ whole genome shotgun (WGS) entry which is preliminary data.</text>
</comment>
<evidence type="ECO:0000313" key="1">
    <source>
        <dbReference type="EMBL" id="MDN4473077.1"/>
    </source>
</evidence>
<reference evidence="1" key="1">
    <citation type="submission" date="2023-06" db="EMBL/GenBank/DDBJ databases">
        <title>SYSU T00b26.</title>
        <authorList>
            <person name="Gao L."/>
            <person name="Fang B.-Z."/>
            <person name="Li W.-J."/>
        </authorList>
    </citation>
    <scope>NUCLEOTIDE SEQUENCE</scope>
    <source>
        <strain evidence="1">SYSU T00b26</strain>
    </source>
</reference>
<gene>
    <name evidence="1" type="ORF">QQX04_08760</name>
</gene>
<proteinExistence type="predicted"/>